<sequence>MVFVSSPCYRFLGKEMVDYICQYLTNIRERRVYPDVQPGYMRDQLPDGAPLEPESWDSIFRDIENIIMPGVVHWQSPQMHAYFPALTSWPSLLGDMLANAINCLGFTWASSPACTELEMNVMDWLAQMMGLPETFLHYHPGSKGGGILQVCATLGTTGVCAFDCLSELGPILWFPLQHWQIPLSRRFRSLKLWFVIRSFGVKKLQDHVRHVSEIVSAQNWKSEEIPTDENVIRKILECAETNRLTLAIKEREQTDYYMVWDLFYQWLNNKGGS</sequence>
<dbReference type="InterPro" id="IPR010977">
    <property type="entry name" value="Aromatic_deC"/>
</dbReference>
<dbReference type="AlphaFoldDB" id="A0A670Y7J3"/>
<evidence type="ECO:0000256" key="2">
    <source>
        <dbReference type="ARBA" id="ARBA00011738"/>
    </source>
</evidence>
<comment type="subunit">
    <text evidence="2">Homodimer.</text>
</comment>
<evidence type="ECO:0000256" key="5">
    <source>
        <dbReference type="ARBA" id="ARBA00022793"/>
    </source>
</evidence>
<dbReference type="GO" id="GO:0005737">
    <property type="term" value="C:cytoplasm"/>
    <property type="evidence" value="ECO:0007669"/>
    <property type="project" value="TreeGrafter"/>
</dbReference>
<dbReference type="PRINTS" id="PR00800">
    <property type="entry name" value="YHDCRBOXLASE"/>
</dbReference>
<dbReference type="GeneTree" id="ENSGT00940000157938"/>
<comment type="cofactor">
    <cofactor evidence="1 9">
        <name>pyridoxal 5'-phosphate</name>
        <dbReference type="ChEBI" id="CHEBI:597326"/>
    </cofactor>
</comment>
<evidence type="ECO:0000256" key="6">
    <source>
        <dbReference type="ARBA" id="ARBA00022898"/>
    </source>
</evidence>
<dbReference type="FunFam" id="1.20.1340.10:FF:000001">
    <property type="entry name" value="Histidine decarboxylase"/>
    <property type="match status" value="1"/>
</dbReference>
<keyword evidence="7 9" id="KW-0456">Lyase</keyword>
<protein>
    <recommendedName>
        <fullName evidence="8">Histidine decarboxylase</fullName>
        <ecNumber evidence="3">4.1.1.22</ecNumber>
    </recommendedName>
</protein>
<dbReference type="Proteomes" id="UP000472273">
    <property type="component" value="Unplaced"/>
</dbReference>
<dbReference type="GO" id="GO:0001694">
    <property type="term" value="P:histamine biosynthetic process"/>
    <property type="evidence" value="ECO:0007669"/>
    <property type="project" value="TreeGrafter"/>
</dbReference>
<dbReference type="InterPro" id="IPR015421">
    <property type="entry name" value="PyrdxlP-dep_Trfase_major"/>
</dbReference>
<dbReference type="Pfam" id="PF00282">
    <property type="entry name" value="Pyridoxal_deC"/>
    <property type="match status" value="2"/>
</dbReference>
<keyword evidence="5" id="KW-0210">Decarboxylase</keyword>
<name>A0A670Y7J3_PSETE</name>
<dbReference type="Gene3D" id="1.20.1340.10">
    <property type="entry name" value="dopa decarboxylase, N-terminal domain"/>
    <property type="match status" value="1"/>
</dbReference>
<dbReference type="Gene3D" id="3.40.640.10">
    <property type="entry name" value="Type I PLP-dependent aspartate aminotransferase-like (Major domain)"/>
    <property type="match status" value="2"/>
</dbReference>
<dbReference type="InterPro" id="IPR002129">
    <property type="entry name" value="PyrdxlP-dep_de-COase"/>
</dbReference>
<dbReference type="PANTHER" id="PTHR11999:SF68">
    <property type="entry name" value="HISTIDINE DECARBOXYLASE"/>
    <property type="match status" value="1"/>
</dbReference>
<evidence type="ECO:0000256" key="4">
    <source>
        <dbReference type="ARBA" id="ARBA00022584"/>
    </source>
</evidence>
<keyword evidence="11" id="KW-1185">Reference proteome</keyword>
<evidence type="ECO:0000256" key="1">
    <source>
        <dbReference type="ARBA" id="ARBA00001933"/>
    </source>
</evidence>
<dbReference type="GO" id="GO:0006548">
    <property type="term" value="P:L-histidine catabolic process"/>
    <property type="evidence" value="ECO:0007669"/>
    <property type="project" value="TreeGrafter"/>
</dbReference>
<dbReference type="GO" id="GO:0004398">
    <property type="term" value="F:histidine decarboxylase activity"/>
    <property type="evidence" value="ECO:0007669"/>
    <property type="project" value="UniProtKB-EC"/>
</dbReference>
<dbReference type="Ensembl" id="ENSPTXT00000008151.1">
    <property type="protein sequence ID" value="ENSPTXP00000007874.1"/>
    <property type="gene ID" value="ENSPTXG00000005707.1"/>
</dbReference>
<evidence type="ECO:0000256" key="9">
    <source>
        <dbReference type="RuleBase" id="RU000382"/>
    </source>
</evidence>
<reference evidence="10" key="1">
    <citation type="submission" date="2025-08" db="UniProtKB">
        <authorList>
            <consortium name="Ensembl"/>
        </authorList>
    </citation>
    <scope>IDENTIFICATION</scope>
</reference>
<evidence type="ECO:0000313" key="10">
    <source>
        <dbReference type="Ensembl" id="ENSPTXP00000007874.1"/>
    </source>
</evidence>
<comment type="similarity">
    <text evidence="9">Belongs to the group II decarboxylase family.</text>
</comment>
<accession>A0A670Y7J3</accession>
<dbReference type="EC" id="4.1.1.22" evidence="3"/>
<dbReference type="PANTHER" id="PTHR11999">
    <property type="entry name" value="GROUP II PYRIDOXAL-5-PHOSPHATE DECARBOXYLASE"/>
    <property type="match status" value="1"/>
</dbReference>
<keyword evidence="6 9" id="KW-0663">Pyridoxal phosphate</keyword>
<evidence type="ECO:0000256" key="8">
    <source>
        <dbReference type="ARBA" id="ARBA00039946"/>
    </source>
</evidence>
<keyword evidence="4" id="KW-0127">Catecholamine biosynthesis</keyword>
<proteinExistence type="inferred from homology"/>
<organism evidence="10 11">
    <name type="scientific">Pseudonaja textilis</name>
    <name type="common">Eastern brown snake</name>
    <dbReference type="NCBI Taxonomy" id="8673"/>
    <lineage>
        <taxon>Eukaryota</taxon>
        <taxon>Metazoa</taxon>
        <taxon>Chordata</taxon>
        <taxon>Craniata</taxon>
        <taxon>Vertebrata</taxon>
        <taxon>Euteleostomi</taxon>
        <taxon>Lepidosauria</taxon>
        <taxon>Squamata</taxon>
        <taxon>Bifurcata</taxon>
        <taxon>Unidentata</taxon>
        <taxon>Episquamata</taxon>
        <taxon>Toxicofera</taxon>
        <taxon>Serpentes</taxon>
        <taxon>Colubroidea</taxon>
        <taxon>Elapidae</taxon>
        <taxon>Hydrophiinae</taxon>
        <taxon>Pseudonaja</taxon>
    </lineage>
</organism>
<dbReference type="InterPro" id="IPR015424">
    <property type="entry name" value="PyrdxlP-dep_Trfase"/>
</dbReference>
<evidence type="ECO:0000313" key="11">
    <source>
        <dbReference type="Proteomes" id="UP000472273"/>
    </source>
</evidence>
<reference evidence="10" key="2">
    <citation type="submission" date="2025-09" db="UniProtKB">
        <authorList>
            <consortium name="Ensembl"/>
        </authorList>
    </citation>
    <scope>IDENTIFICATION</scope>
</reference>
<gene>
    <name evidence="10" type="primary">HDC</name>
</gene>
<dbReference type="SUPFAM" id="SSF53383">
    <property type="entry name" value="PLP-dependent transferases"/>
    <property type="match status" value="1"/>
</dbReference>
<evidence type="ECO:0000256" key="3">
    <source>
        <dbReference type="ARBA" id="ARBA00012320"/>
    </source>
</evidence>
<evidence type="ECO:0000256" key="7">
    <source>
        <dbReference type="ARBA" id="ARBA00023239"/>
    </source>
</evidence>
<dbReference type="GO" id="GO:0030170">
    <property type="term" value="F:pyridoxal phosphate binding"/>
    <property type="evidence" value="ECO:0007669"/>
    <property type="project" value="InterPro"/>
</dbReference>
<dbReference type="GO" id="GO:0042423">
    <property type="term" value="P:catecholamine biosynthetic process"/>
    <property type="evidence" value="ECO:0007669"/>
    <property type="project" value="UniProtKB-KW"/>
</dbReference>